<evidence type="ECO:0000256" key="6">
    <source>
        <dbReference type="ARBA" id="ARBA00022842"/>
    </source>
</evidence>
<dbReference type="GO" id="GO:0006164">
    <property type="term" value="P:purine nucleotide biosynthetic process"/>
    <property type="evidence" value="ECO:0007669"/>
    <property type="project" value="UniProtKB-KW"/>
</dbReference>
<keyword evidence="1" id="KW-0436">Ligase</keyword>
<keyword evidence="6" id="KW-0460">Magnesium</keyword>
<dbReference type="InterPro" id="IPR036921">
    <property type="entry name" value="PurM-like_N_sf"/>
</dbReference>
<dbReference type="Gene3D" id="3.30.1330.10">
    <property type="entry name" value="PurM-like, N-terminal domain"/>
    <property type="match status" value="2"/>
</dbReference>
<gene>
    <name evidence="9" type="ORF">SAMN05443638_11133</name>
</gene>
<keyword evidence="2" id="KW-0479">Metal-binding</keyword>
<keyword evidence="5" id="KW-0067">ATP-binding</keyword>
<accession>A0A1M4WA19</accession>
<dbReference type="InterPro" id="IPR029062">
    <property type="entry name" value="Class_I_gatase-like"/>
</dbReference>
<reference evidence="9 10" key="1">
    <citation type="submission" date="2016-11" db="EMBL/GenBank/DDBJ databases">
        <authorList>
            <person name="Jaros S."/>
            <person name="Januszkiewicz K."/>
            <person name="Wedrychowicz H."/>
        </authorList>
    </citation>
    <scope>NUCLEOTIDE SEQUENCE [LARGE SCALE GENOMIC DNA]</scope>
    <source>
        <strain evidence="9 10">DSM 2631</strain>
    </source>
</reference>
<dbReference type="SUPFAM" id="SSF55326">
    <property type="entry name" value="PurM N-terminal domain-like"/>
    <property type="match status" value="2"/>
</dbReference>
<dbReference type="PROSITE" id="PS51273">
    <property type="entry name" value="GATASE_TYPE_1"/>
    <property type="match status" value="1"/>
</dbReference>
<dbReference type="InterPro" id="IPR010141">
    <property type="entry name" value="FGAM_synthase"/>
</dbReference>
<dbReference type="AlphaFoldDB" id="A0A1M4WA19"/>
<dbReference type="SUPFAM" id="SSF52317">
    <property type="entry name" value="Class I glutamine amidotransferase-like"/>
    <property type="match status" value="1"/>
</dbReference>
<dbReference type="FunFam" id="3.30.1330.10:FF:000013">
    <property type="entry name" value="Phosphoribosylformylglycinamidine synthase"/>
    <property type="match status" value="1"/>
</dbReference>
<protein>
    <submittedName>
        <fullName evidence="9">Phosphoribosylformylglycinamidine synthase</fullName>
    </submittedName>
</protein>
<dbReference type="CDD" id="cd02204">
    <property type="entry name" value="PurL_repeat2"/>
    <property type="match status" value="1"/>
</dbReference>
<keyword evidence="10" id="KW-1185">Reference proteome</keyword>
<dbReference type="Pfam" id="PF13507">
    <property type="entry name" value="GATase_5"/>
    <property type="match status" value="1"/>
</dbReference>
<proteinExistence type="predicted"/>
<dbReference type="Gene3D" id="3.90.650.10">
    <property type="entry name" value="PurM-like C-terminal domain"/>
    <property type="match status" value="2"/>
</dbReference>
<dbReference type="NCBIfam" id="TIGR01857">
    <property type="entry name" value="FGAM-synthase"/>
    <property type="match status" value="1"/>
</dbReference>
<dbReference type="Proteomes" id="UP000184035">
    <property type="component" value="Unassembled WGS sequence"/>
</dbReference>
<evidence type="ECO:0000259" key="7">
    <source>
        <dbReference type="Pfam" id="PF02769"/>
    </source>
</evidence>
<sequence length="1245" mass="140071">MSKKILFVEKKPSFNVEGEKLKNDFIENLNININDIRIINRYIIENVREEVLEKSKYIIFAEKPVDSLYEDEINLEGYNIFGVEYLKGQYDQRADAAEEAMKVLALGKRPNIHCSKFIAIKGDLKEKELDKIKKYYINPVDSKEAYLKTSIETENLNYSKTIKIIPNFYELNDTDFYELYNDLNLAMTYEDFKLCKDYFKLENRNPTITEIKVIDTYWSDHCRHTTFLTSIKNIEFEEGDFTEPIKNAFLQYKKSREYLNRENKDITLMDLATIIAKELKRRGILNNIDESEEINACTIKANIETNKGIEEYLILFKNETHNHPTEIEPFGGAATCLGGAIRDPLSGRAYVYQAMRVTGSGNPNSPLEKTLKGKLPQKVITKGSAKGYSSYGNEIGLATGQVKEFYDEGFIAKRMEVGAVVGAVPSSHVKREIPKEGDIVLLLGGRTGRDGCGGATGSSKKHSLNSIETCSAEVQKGNPITERKLQRFFRNPKVSKMIKRCNDFGAGGVSVAVGELAEGLDIYLDNVPKKYEGLDGTELAISESQERMAVVIDKNDFNEFINLASTENLEATKVADITSLNRVRMFWNNHMIVDLSRDFLNTNGAKSYINAVIKPPKKEENYFKKNNFNGDFKDSLEILLKDLNICSQKGLSENFDSTIGRGTILMPWGGKYQLTEPEGMAGKVPVYRGDSKDCTLMTFGYNPKISKFSPFHGALYAVVESVCKIVALGGDYSKVYLTFQEYFEKLEKDEEKWGKPLSALLGALYAQKNLNIGAIGGKDSMSGTFEDLTVPPTLISFALTLEKIENVMSPEFKKVNSLIVKINSTKDNKEVIDFDNLKNNLSKITNLIKNKKILSVISLKEGGVVEGICKMAFGNKIGANIDKNIKEEDLFKEGYGEFLLEIEEKNLPELDDIDYKIIGKTIEEESIIYKDNNLSLDYLINIWENPLKNIFPIKDNHKSNIKESLYKGDKKKSIYLSAAKPKVFIPIFPGTNCEWDSAYAFEKEGAKVSQRIFKNLNENLLLESLDIFEKEIKSSQILMIPGGFSLGDEPEGSGKFITAIFKNPRIRESVMDLLKNRDGLILGICNGFQALIKLGLLPYGEIRELDKNSPTLTYNTIGRHVSSIVRTKITSTLSPWFNEVNLGDIHNVVVSHGEGRFVADNETTKILLDKGQIATQYVDLNGNIAEKMPFNPNGSVLAVEGITSPCGRVLGKMGHSERIGDNLYKNIHGSFDQKIFKAGVNYFIK</sequence>
<dbReference type="SUPFAM" id="SSF56042">
    <property type="entry name" value="PurM C-terminal domain-like"/>
    <property type="match status" value="2"/>
</dbReference>
<dbReference type="CDD" id="cd02203">
    <property type="entry name" value="PurL_repeat1"/>
    <property type="match status" value="1"/>
</dbReference>
<dbReference type="Pfam" id="PF02769">
    <property type="entry name" value="AIRS_C"/>
    <property type="match status" value="1"/>
</dbReference>
<dbReference type="InterPro" id="IPR041609">
    <property type="entry name" value="PurL_linker"/>
</dbReference>
<evidence type="ECO:0000259" key="8">
    <source>
        <dbReference type="Pfam" id="PF18072"/>
    </source>
</evidence>
<dbReference type="Gene3D" id="3.40.50.880">
    <property type="match status" value="1"/>
</dbReference>
<evidence type="ECO:0000256" key="1">
    <source>
        <dbReference type="ARBA" id="ARBA00022598"/>
    </source>
</evidence>
<dbReference type="RefSeq" id="WP_072895517.1">
    <property type="nucleotide sequence ID" value="NZ_FQVM01000011.1"/>
</dbReference>
<dbReference type="GO" id="GO:0004642">
    <property type="term" value="F:phosphoribosylformylglycinamidine synthase activity"/>
    <property type="evidence" value="ECO:0007669"/>
    <property type="project" value="TreeGrafter"/>
</dbReference>
<evidence type="ECO:0000256" key="3">
    <source>
        <dbReference type="ARBA" id="ARBA00022741"/>
    </source>
</evidence>
<evidence type="ECO:0000256" key="4">
    <source>
        <dbReference type="ARBA" id="ARBA00022755"/>
    </source>
</evidence>
<dbReference type="STRING" id="1533.SAMN05443638_11133"/>
<dbReference type="InterPro" id="IPR036676">
    <property type="entry name" value="PurM-like_C_sf"/>
</dbReference>
<evidence type="ECO:0000313" key="9">
    <source>
        <dbReference type="EMBL" id="SHE78076.1"/>
    </source>
</evidence>
<dbReference type="InterPro" id="IPR010918">
    <property type="entry name" value="PurM-like_C_dom"/>
</dbReference>
<organism evidence="9 10">
    <name type="scientific">Clostridium fallax</name>
    <dbReference type="NCBI Taxonomy" id="1533"/>
    <lineage>
        <taxon>Bacteria</taxon>
        <taxon>Bacillati</taxon>
        <taxon>Bacillota</taxon>
        <taxon>Clostridia</taxon>
        <taxon>Eubacteriales</taxon>
        <taxon>Clostridiaceae</taxon>
        <taxon>Clostridium</taxon>
    </lineage>
</organism>
<evidence type="ECO:0000313" key="10">
    <source>
        <dbReference type="Proteomes" id="UP000184035"/>
    </source>
</evidence>
<keyword evidence="3" id="KW-0547">Nucleotide-binding</keyword>
<evidence type="ECO:0000256" key="5">
    <source>
        <dbReference type="ARBA" id="ARBA00022840"/>
    </source>
</evidence>
<dbReference type="OrthoDB" id="9804441at2"/>
<dbReference type="PANTHER" id="PTHR10099">
    <property type="entry name" value="PHOSPHORIBOSYLFORMYLGLYCINAMIDINE SYNTHASE"/>
    <property type="match status" value="1"/>
</dbReference>
<keyword evidence="4" id="KW-0658">Purine biosynthesis</keyword>
<dbReference type="Pfam" id="PF18072">
    <property type="entry name" value="FGAR-AT_linker"/>
    <property type="match status" value="1"/>
</dbReference>
<dbReference type="PANTHER" id="PTHR10099:SF1">
    <property type="entry name" value="PHOSPHORIBOSYLFORMYLGLYCINAMIDINE SYNTHASE"/>
    <property type="match status" value="1"/>
</dbReference>
<feature type="domain" description="PurM-like C-terminal" evidence="7">
    <location>
        <begin position="435"/>
        <end position="587"/>
    </location>
</feature>
<dbReference type="GO" id="GO:0005737">
    <property type="term" value="C:cytoplasm"/>
    <property type="evidence" value="ECO:0007669"/>
    <property type="project" value="TreeGrafter"/>
</dbReference>
<dbReference type="GO" id="GO:0046872">
    <property type="term" value="F:metal ion binding"/>
    <property type="evidence" value="ECO:0007669"/>
    <property type="project" value="UniProtKB-KW"/>
</dbReference>
<dbReference type="EMBL" id="FQVM01000011">
    <property type="protein sequence ID" value="SHE78076.1"/>
    <property type="molecule type" value="Genomic_DNA"/>
</dbReference>
<name>A0A1M4WA19_9CLOT</name>
<dbReference type="GO" id="GO:0005524">
    <property type="term" value="F:ATP binding"/>
    <property type="evidence" value="ECO:0007669"/>
    <property type="project" value="UniProtKB-KW"/>
</dbReference>
<feature type="domain" description="Phosphoribosylformylglycinamidine synthase linker" evidence="8">
    <location>
        <begin position="182"/>
        <end position="224"/>
    </location>
</feature>
<evidence type="ECO:0000256" key="2">
    <source>
        <dbReference type="ARBA" id="ARBA00022723"/>
    </source>
</evidence>
<dbReference type="SMART" id="SM01211">
    <property type="entry name" value="GATase_5"/>
    <property type="match status" value="1"/>
</dbReference>